<evidence type="ECO:0000313" key="13">
    <source>
        <dbReference type="EnsemblPlants" id="AET2Gv20426000.2"/>
    </source>
</evidence>
<reference evidence="13" key="4">
    <citation type="submission" date="2019-03" db="UniProtKB">
        <authorList>
            <consortium name="EnsemblPlants"/>
        </authorList>
    </citation>
    <scope>IDENTIFICATION</scope>
</reference>
<dbReference type="GO" id="GO:0016705">
    <property type="term" value="F:oxidoreductase activity, acting on paired donors, with incorporation or reduction of molecular oxygen"/>
    <property type="evidence" value="ECO:0007669"/>
    <property type="project" value="InterPro"/>
</dbReference>
<keyword evidence="9 12" id="KW-0503">Monooxygenase</keyword>
<organism evidence="13 14">
    <name type="scientific">Aegilops tauschii subsp. strangulata</name>
    <name type="common">Goatgrass</name>
    <dbReference type="NCBI Taxonomy" id="200361"/>
    <lineage>
        <taxon>Eukaryota</taxon>
        <taxon>Viridiplantae</taxon>
        <taxon>Streptophyta</taxon>
        <taxon>Embryophyta</taxon>
        <taxon>Tracheophyta</taxon>
        <taxon>Spermatophyta</taxon>
        <taxon>Magnoliopsida</taxon>
        <taxon>Liliopsida</taxon>
        <taxon>Poales</taxon>
        <taxon>Poaceae</taxon>
        <taxon>BOP clade</taxon>
        <taxon>Pooideae</taxon>
        <taxon>Triticodae</taxon>
        <taxon>Triticeae</taxon>
        <taxon>Triticinae</taxon>
        <taxon>Aegilops</taxon>
    </lineage>
</organism>
<keyword evidence="14" id="KW-1185">Reference proteome</keyword>
<reference evidence="13" key="3">
    <citation type="journal article" date="2017" name="Nature">
        <title>Genome sequence of the progenitor of the wheat D genome Aegilops tauschii.</title>
        <authorList>
            <person name="Luo M.C."/>
            <person name="Gu Y.Q."/>
            <person name="Puiu D."/>
            <person name="Wang H."/>
            <person name="Twardziok S.O."/>
            <person name="Deal K.R."/>
            <person name="Huo N."/>
            <person name="Zhu T."/>
            <person name="Wang L."/>
            <person name="Wang Y."/>
            <person name="McGuire P.E."/>
            <person name="Liu S."/>
            <person name="Long H."/>
            <person name="Ramasamy R.K."/>
            <person name="Rodriguez J.C."/>
            <person name="Van S.L."/>
            <person name="Yuan L."/>
            <person name="Wang Z."/>
            <person name="Xia Z."/>
            <person name="Xiao L."/>
            <person name="Anderson O.D."/>
            <person name="Ouyang S."/>
            <person name="Liang Y."/>
            <person name="Zimin A.V."/>
            <person name="Pertea G."/>
            <person name="Qi P."/>
            <person name="Bennetzen J.L."/>
            <person name="Dai X."/>
            <person name="Dawson M.W."/>
            <person name="Muller H.G."/>
            <person name="Kugler K."/>
            <person name="Rivarola-Duarte L."/>
            <person name="Spannagl M."/>
            <person name="Mayer K.F.X."/>
            <person name="Lu F.H."/>
            <person name="Bevan M.W."/>
            <person name="Leroy P."/>
            <person name="Li P."/>
            <person name="You F.M."/>
            <person name="Sun Q."/>
            <person name="Liu Z."/>
            <person name="Lyons E."/>
            <person name="Wicker T."/>
            <person name="Salzberg S.L."/>
            <person name="Devos K.M."/>
            <person name="Dvorak J."/>
        </authorList>
    </citation>
    <scope>NUCLEOTIDE SEQUENCE [LARGE SCALE GENOMIC DNA]</scope>
    <source>
        <strain evidence="13">cv. AL8/78</strain>
    </source>
</reference>
<dbReference type="InterPro" id="IPR002401">
    <property type="entry name" value="Cyt_P450_E_grp-I"/>
</dbReference>
<evidence type="ECO:0000256" key="7">
    <source>
        <dbReference type="ARBA" id="ARBA00023002"/>
    </source>
</evidence>
<evidence type="ECO:0000256" key="4">
    <source>
        <dbReference type="ARBA" id="ARBA00022692"/>
    </source>
</evidence>
<evidence type="ECO:0000256" key="11">
    <source>
        <dbReference type="PIRSR" id="PIRSR602401-1"/>
    </source>
</evidence>
<keyword evidence="8 11" id="KW-0408">Iron</keyword>
<keyword evidence="3 11" id="KW-0349">Heme</keyword>
<dbReference type="STRING" id="200361.A0A453B9C3"/>
<dbReference type="Gene3D" id="1.10.630.10">
    <property type="entry name" value="Cytochrome P450"/>
    <property type="match status" value="1"/>
</dbReference>
<dbReference type="InterPro" id="IPR050665">
    <property type="entry name" value="Cytochrome_P450_Monooxygen"/>
</dbReference>
<evidence type="ECO:0000256" key="8">
    <source>
        <dbReference type="ARBA" id="ARBA00023004"/>
    </source>
</evidence>
<evidence type="ECO:0008006" key="15">
    <source>
        <dbReference type="Google" id="ProtNLM"/>
    </source>
</evidence>
<keyword evidence="10" id="KW-0472">Membrane</keyword>
<evidence type="ECO:0000256" key="12">
    <source>
        <dbReference type="RuleBase" id="RU000461"/>
    </source>
</evidence>
<sequence>FALSTGLSSPNFSRERMVLSTLMSAASVPWSSLVCGTLGFVLLWQASRLVDLLWWQPRRLERALRAQGLRGTSYRFVIGDMMDYRRRRKEAQSRSMPLRCHSIAPLVAPLLCDIVREHGKTCMSWYAMYPKVTIHDPDLAKEVLSNKFGHFEKVKFPPLSRLLAAGLAEHEGEKWVKHRRILNPAFHLEKLKLMLPALSTSCEELVNRWTRSLGSDGTYELDVFPEFQRLTGDVISRTAFGSNYLEGARVFQLQSEQVERIAGAWKIGIPGYLSLPTKNNRKMHQNNSEIESILHGLIGKRMQAMQEGENTKEDLLGLMLESNMRTSDDNGQSISGMTIKEVVEECKLFYLAGTETTSILLTWTMIVLSMHPEWQDRAREEVISLFGKNKLNYEGVNRLKTVTLILYEVLRLYSPAVAFFRKTYKEMKIGGITYPAGVLIELPLLLMNHDPDIWGRDVHEFKPERFTNGISQASKNPGAFLPFSWGPRICIAQQFALLEAKIAFCTILQCFEFELAPSYTHAVNNTRLMRPMHGAQIKLRAI</sequence>
<feature type="binding site" description="axial binding residue" evidence="11">
    <location>
        <position position="490"/>
    </location>
    <ligand>
        <name>heme</name>
        <dbReference type="ChEBI" id="CHEBI:30413"/>
    </ligand>
    <ligandPart>
        <name>Fe</name>
        <dbReference type="ChEBI" id="CHEBI:18248"/>
    </ligandPart>
</feature>
<keyword evidence="6" id="KW-1133">Transmembrane helix</keyword>
<evidence type="ECO:0000256" key="2">
    <source>
        <dbReference type="ARBA" id="ARBA00010617"/>
    </source>
</evidence>
<dbReference type="Pfam" id="PF00067">
    <property type="entry name" value="p450"/>
    <property type="match status" value="1"/>
</dbReference>
<evidence type="ECO:0000256" key="5">
    <source>
        <dbReference type="ARBA" id="ARBA00022723"/>
    </source>
</evidence>
<dbReference type="PANTHER" id="PTHR24282:SF158">
    <property type="entry name" value="CYTOCHROME P450"/>
    <property type="match status" value="1"/>
</dbReference>
<evidence type="ECO:0000256" key="9">
    <source>
        <dbReference type="ARBA" id="ARBA00023033"/>
    </source>
</evidence>
<dbReference type="GO" id="GO:0004497">
    <property type="term" value="F:monooxygenase activity"/>
    <property type="evidence" value="ECO:0007669"/>
    <property type="project" value="UniProtKB-KW"/>
</dbReference>
<accession>A0A453B9C3</accession>
<evidence type="ECO:0000256" key="1">
    <source>
        <dbReference type="ARBA" id="ARBA00004370"/>
    </source>
</evidence>
<keyword evidence="5 11" id="KW-0479">Metal-binding</keyword>
<dbReference type="PANTHER" id="PTHR24282">
    <property type="entry name" value="CYTOCHROME P450 FAMILY MEMBER"/>
    <property type="match status" value="1"/>
</dbReference>
<proteinExistence type="inferred from homology"/>
<evidence type="ECO:0000256" key="3">
    <source>
        <dbReference type="ARBA" id="ARBA00022617"/>
    </source>
</evidence>
<comment type="similarity">
    <text evidence="2 12">Belongs to the cytochrome P450 family.</text>
</comment>
<protein>
    <recommendedName>
        <fullName evidence="15">Secologanin synthase</fullName>
    </recommendedName>
</protein>
<name>A0A453B9C3_AEGTS</name>
<dbReference type="AlphaFoldDB" id="A0A453B9C3"/>
<comment type="subcellular location">
    <subcellularLocation>
        <location evidence="1">Membrane</location>
    </subcellularLocation>
</comment>
<dbReference type="InterPro" id="IPR017972">
    <property type="entry name" value="Cyt_P450_CS"/>
</dbReference>
<comment type="cofactor">
    <cofactor evidence="11">
        <name>heme</name>
        <dbReference type="ChEBI" id="CHEBI:30413"/>
    </cofactor>
</comment>
<reference evidence="14" key="2">
    <citation type="journal article" date="2017" name="Nat. Plants">
        <title>The Aegilops tauschii genome reveals multiple impacts of transposons.</title>
        <authorList>
            <person name="Zhao G."/>
            <person name="Zou C."/>
            <person name="Li K."/>
            <person name="Wang K."/>
            <person name="Li T."/>
            <person name="Gao L."/>
            <person name="Zhang X."/>
            <person name="Wang H."/>
            <person name="Yang Z."/>
            <person name="Liu X."/>
            <person name="Jiang W."/>
            <person name="Mao L."/>
            <person name="Kong X."/>
            <person name="Jiao Y."/>
            <person name="Jia J."/>
        </authorList>
    </citation>
    <scope>NUCLEOTIDE SEQUENCE [LARGE SCALE GENOMIC DNA]</scope>
    <source>
        <strain evidence="14">cv. AL8/78</strain>
    </source>
</reference>
<evidence type="ECO:0000313" key="14">
    <source>
        <dbReference type="Proteomes" id="UP000015105"/>
    </source>
</evidence>
<evidence type="ECO:0000256" key="6">
    <source>
        <dbReference type="ARBA" id="ARBA00022989"/>
    </source>
</evidence>
<dbReference type="GO" id="GO:0006629">
    <property type="term" value="P:lipid metabolic process"/>
    <property type="evidence" value="ECO:0007669"/>
    <property type="project" value="UniProtKB-ARBA"/>
</dbReference>
<dbReference type="PRINTS" id="PR00385">
    <property type="entry name" value="P450"/>
</dbReference>
<dbReference type="Proteomes" id="UP000015105">
    <property type="component" value="Chromosome 2D"/>
</dbReference>
<dbReference type="PRINTS" id="PR00463">
    <property type="entry name" value="EP450I"/>
</dbReference>
<dbReference type="SUPFAM" id="SSF48264">
    <property type="entry name" value="Cytochrome P450"/>
    <property type="match status" value="1"/>
</dbReference>
<dbReference type="PROSITE" id="PS00086">
    <property type="entry name" value="CYTOCHROME_P450"/>
    <property type="match status" value="1"/>
</dbReference>
<dbReference type="GO" id="GO:0020037">
    <property type="term" value="F:heme binding"/>
    <property type="evidence" value="ECO:0007669"/>
    <property type="project" value="InterPro"/>
</dbReference>
<reference evidence="14" key="1">
    <citation type="journal article" date="2014" name="Science">
        <title>Ancient hybridizations among the ancestral genomes of bread wheat.</title>
        <authorList>
            <consortium name="International Wheat Genome Sequencing Consortium,"/>
            <person name="Marcussen T."/>
            <person name="Sandve S.R."/>
            <person name="Heier L."/>
            <person name="Spannagl M."/>
            <person name="Pfeifer M."/>
            <person name="Jakobsen K.S."/>
            <person name="Wulff B.B."/>
            <person name="Steuernagel B."/>
            <person name="Mayer K.F."/>
            <person name="Olsen O.A."/>
        </authorList>
    </citation>
    <scope>NUCLEOTIDE SEQUENCE [LARGE SCALE GENOMIC DNA]</scope>
    <source>
        <strain evidence="14">cv. AL8/78</strain>
    </source>
</reference>
<dbReference type="InterPro" id="IPR036396">
    <property type="entry name" value="Cyt_P450_sf"/>
</dbReference>
<reference evidence="13" key="5">
    <citation type="journal article" date="2021" name="G3 (Bethesda)">
        <title>Aegilops tauschii genome assembly Aet v5.0 features greater sequence contiguity and improved annotation.</title>
        <authorList>
            <person name="Wang L."/>
            <person name="Zhu T."/>
            <person name="Rodriguez J.C."/>
            <person name="Deal K.R."/>
            <person name="Dubcovsky J."/>
            <person name="McGuire P.E."/>
            <person name="Lux T."/>
            <person name="Spannagl M."/>
            <person name="Mayer K.F.X."/>
            <person name="Baldrich P."/>
            <person name="Meyers B.C."/>
            <person name="Huo N."/>
            <person name="Gu Y.Q."/>
            <person name="Zhou H."/>
            <person name="Devos K.M."/>
            <person name="Bennetzen J.L."/>
            <person name="Unver T."/>
            <person name="Budak H."/>
            <person name="Gulick P.J."/>
            <person name="Galiba G."/>
            <person name="Kalapos B."/>
            <person name="Nelson D.R."/>
            <person name="Li P."/>
            <person name="You F.M."/>
            <person name="Luo M.C."/>
            <person name="Dvorak J."/>
        </authorList>
    </citation>
    <scope>NUCLEOTIDE SEQUENCE [LARGE SCALE GENOMIC DNA]</scope>
    <source>
        <strain evidence="13">cv. AL8/78</strain>
    </source>
</reference>
<dbReference type="InterPro" id="IPR001128">
    <property type="entry name" value="Cyt_P450"/>
</dbReference>
<keyword evidence="7 12" id="KW-0560">Oxidoreductase</keyword>
<evidence type="ECO:0000256" key="10">
    <source>
        <dbReference type="ARBA" id="ARBA00023136"/>
    </source>
</evidence>
<dbReference type="EnsemblPlants" id="AET2Gv20426000.2">
    <property type="protein sequence ID" value="AET2Gv20426000.2"/>
    <property type="gene ID" value="AET2Gv20426000"/>
</dbReference>
<dbReference type="GO" id="GO:0016020">
    <property type="term" value="C:membrane"/>
    <property type="evidence" value="ECO:0007669"/>
    <property type="project" value="UniProtKB-SubCell"/>
</dbReference>
<keyword evidence="4" id="KW-0812">Transmembrane</keyword>
<dbReference type="GO" id="GO:0005506">
    <property type="term" value="F:iron ion binding"/>
    <property type="evidence" value="ECO:0007669"/>
    <property type="project" value="InterPro"/>
</dbReference>
<dbReference type="Gramene" id="AET2Gv20426000.2">
    <property type="protein sequence ID" value="AET2Gv20426000.2"/>
    <property type="gene ID" value="AET2Gv20426000"/>
</dbReference>